<dbReference type="Proteomes" id="UP000494165">
    <property type="component" value="Unassembled WGS sequence"/>
</dbReference>
<evidence type="ECO:0000313" key="2">
    <source>
        <dbReference type="Proteomes" id="UP000494165"/>
    </source>
</evidence>
<reference evidence="1 2" key="1">
    <citation type="submission" date="2020-04" db="EMBL/GenBank/DDBJ databases">
        <authorList>
            <person name="Alioto T."/>
            <person name="Alioto T."/>
            <person name="Gomez Garrido J."/>
        </authorList>
    </citation>
    <scope>NUCLEOTIDE SEQUENCE [LARGE SCALE GENOMIC DNA]</scope>
</reference>
<gene>
    <name evidence="1" type="ORF">CLODIP_2_CD04112</name>
</gene>
<dbReference type="AlphaFoldDB" id="A0A8S1CHZ5"/>
<proteinExistence type="predicted"/>
<protein>
    <submittedName>
        <fullName evidence="1">Uncharacterized protein</fullName>
    </submittedName>
</protein>
<comment type="caution">
    <text evidence="1">The sequence shown here is derived from an EMBL/GenBank/DDBJ whole genome shotgun (WGS) entry which is preliminary data.</text>
</comment>
<evidence type="ECO:0000313" key="1">
    <source>
        <dbReference type="EMBL" id="CAB3367911.1"/>
    </source>
</evidence>
<sequence length="67" mass="7600">MAMRKTNCAGCRHQIIFGRFLDPLFTLTLALAMKEVVTVSNKKNLARGLVFAIFIARCNLDIRIFLN</sequence>
<name>A0A8S1CHZ5_9INSE</name>
<dbReference type="EMBL" id="CADEPI010000034">
    <property type="protein sequence ID" value="CAB3367911.1"/>
    <property type="molecule type" value="Genomic_DNA"/>
</dbReference>
<accession>A0A8S1CHZ5</accession>
<keyword evidence="2" id="KW-1185">Reference proteome</keyword>
<organism evidence="1 2">
    <name type="scientific">Cloeon dipterum</name>
    <dbReference type="NCBI Taxonomy" id="197152"/>
    <lineage>
        <taxon>Eukaryota</taxon>
        <taxon>Metazoa</taxon>
        <taxon>Ecdysozoa</taxon>
        <taxon>Arthropoda</taxon>
        <taxon>Hexapoda</taxon>
        <taxon>Insecta</taxon>
        <taxon>Pterygota</taxon>
        <taxon>Palaeoptera</taxon>
        <taxon>Ephemeroptera</taxon>
        <taxon>Pisciforma</taxon>
        <taxon>Baetidae</taxon>
        <taxon>Cloeon</taxon>
    </lineage>
</organism>